<dbReference type="PROSITE" id="PS51819">
    <property type="entry name" value="VOC"/>
    <property type="match status" value="1"/>
</dbReference>
<accession>A0ABR4ZGZ8</accession>
<dbReference type="GO" id="GO:0016829">
    <property type="term" value="F:lyase activity"/>
    <property type="evidence" value="ECO:0007669"/>
    <property type="project" value="UniProtKB-KW"/>
</dbReference>
<organism evidence="2 3">
    <name type="scientific">Nocardia vulneris</name>
    <dbReference type="NCBI Taxonomy" id="1141657"/>
    <lineage>
        <taxon>Bacteria</taxon>
        <taxon>Bacillati</taxon>
        <taxon>Actinomycetota</taxon>
        <taxon>Actinomycetes</taxon>
        <taxon>Mycobacteriales</taxon>
        <taxon>Nocardiaceae</taxon>
        <taxon>Nocardia</taxon>
    </lineage>
</organism>
<dbReference type="InterPro" id="IPR029068">
    <property type="entry name" value="Glyas_Bleomycin-R_OHBP_Dase"/>
</dbReference>
<dbReference type="InterPro" id="IPR004360">
    <property type="entry name" value="Glyas_Fos-R_dOase_dom"/>
</dbReference>
<feature type="domain" description="VOC" evidence="1">
    <location>
        <begin position="8"/>
        <end position="137"/>
    </location>
</feature>
<gene>
    <name evidence="2" type="ORF">FG87_12405</name>
</gene>
<comment type="caution">
    <text evidence="2">The sequence shown here is derived from an EMBL/GenBank/DDBJ whole genome shotgun (WGS) entry which is preliminary data.</text>
</comment>
<dbReference type="Proteomes" id="UP000031364">
    <property type="component" value="Unassembled WGS sequence"/>
</dbReference>
<evidence type="ECO:0000259" key="1">
    <source>
        <dbReference type="PROSITE" id="PS51819"/>
    </source>
</evidence>
<evidence type="ECO:0000313" key="3">
    <source>
        <dbReference type="Proteomes" id="UP000031364"/>
    </source>
</evidence>
<dbReference type="PANTHER" id="PTHR36437">
    <property type="entry name" value="GLYOXALASE/BLEOMYCIN RESISTANCE PROTEIN/DIOXYGENASE"/>
    <property type="match status" value="1"/>
</dbReference>
<proteinExistence type="predicted"/>
<name>A0ABR4ZGZ8_9NOCA</name>
<dbReference type="PANTHER" id="PTHR36437:SF2">
    <property type="entry name" value="GLYOXALASE_BLEOMYCIN RESISTANCE PROTEIN_DIOXYGENASE"/>
    <property type="match status" value="1"/>
</dbReference>
<dbReference type="RefSeq" id="WP_043668830.1">
    <property type="nucleotide sequence ID" value="NZ_BDCI01000018.1"/>
</dbReference>
<keyword evidence="2" id="KW-0456">Lyase</keyword>
<dbReference type="Pfam" id="PF00903">
    <property type="entry name" value="Glyoxalase"/>
    <property type="match status" value="1"/>
</dbReference>
<dbReference type="SUPFAM" id="SSF54593">
    <property type="entry name" value="Glyoxalase/Bleomycin resistance protein/Dihydroxybiphenyl dioxygenase"/>
    <property type="match status" value="1"/>
</dbReference>
<evidence type="ECO:0000313" key="2">
    <source>
        <dbReference type="EMBL" id="KIA64672.1"/>
    </source>
</evidence>
<protein>
    <submittedName>
        <fullName evidence="2">Lyase</fullName>
    </submittedName>
</protein>
<dbReference type="Gene3D" id="3.10.180.10">
    <property type="entry name" value="2,3-Dihydroxybiphenyl 1,2-Dioxygenase, domain 1"/>
    <property type="match status" value="1"/>
</dbReference>
<keyword evidence="3" id="KW-1185">Reference proteome</keyword>
<dbReference type="EMBL" id="JNFP01000012">
    <property type="protein sequence ID" value="KIA64672.1"/>
    <property type="molecule type" value="Genomic_DNA"/>
</dbReference>
<reference evidence="2 3" key="1">
    <citation type="journal article" date="2014" name="Int. J. Syst. Evol. Microbiol.">
        <title>Nocardia vulneris sp. nov., isolated from wounds of human patients in North America.</title>
        <authorList>
            <person name="Lasker B.A."/>
            <person name="Bell M."/>
            <person name="Klenk H.P."/>
            <person name="Sproer C."/>
            <person name="Schumann C."/>
            <person name="Schumann P."/>
            <person name="Brown J.M."/>
        </authorList>
    </citation>
    <scope>NUCLEOTIDE SEQUENCE [LARGE SCALE GENOMIC DNA]</scope>
    <source>
        <strain evidence="2 3">W9851</strain>
    </source>
</reference>
<dbReference type="CDD" id="cd07263">
    <property type="entry name" value="VOC_like"/>
    <property type="match status" value="1"/>
</dbReference>
<dbReference type="InterPro" id="IPR037523">
    <property type="entry name" value="VOC_core"/>
</dbReference>
<sequence length="140" mass="15254">MSNGKDLALTHVALLVGDQDKALEFYRDVVGLELRQDLPFPGGRWLTVGPAGQPGLEFLLEVPSMNPDPAARDAMQARLANGAAGMLIFTTEAVDETFARLRDAGVEVTQDPITQPYGMRDCGFRDPWGNHLRFSQILAG</sequence>